<evidence type="ECO:0000256" key="3">
    <source>
        <dbReference type="ARBA" id="ARBA00010790"/>
    </source>
</evidence>
<comment type="cofactor">
    <cofactor evidence="2">
        <name>FAD</name>
        <dbReference type="ChEBI" id="CHEBI:57692"/>
    </cofactor>
</comment>
<dbReference type="InterPro" id="IPR007867">
    <property type="entry name" value="GMC_OxRtase_C"/>
</dbReference>
<dbReference type="InterPro" id="IPR012814">
    <property type="entry name" value="P2OX"/>
</dbReference>
<dbReference type="GO" id="GO:0050233">
    <property type="term" value="F:pyranose oxidase activity"/>
    <property type="evidence" value="ECO:0007669"/>
    <property type="project" value="UniProtKB-EC"/>
</dbReference>
<evidence type="ECO:0000313" key="16">
    <source>
        <dbReference type="EMBL" id="CAG8585181.1"/>
    </source>
</evidence>
<reference evidence="16" key="1">
    <citation type="submission" date="2021-06" db="EMBL/GenBank/DDBJ databases">
        <authorList>
            <person name="Kallberg Y."/>
            <person name="Tangrot J."/>
            <person name="Rosling A."/>
        </authorList>
    </citation>
    <scope>NUCLEOTIDE SEQUENCE</scope>
    <source>
        <strain evidence="16">FL130A</strain>
    </source>
</reference>
<evidence type="ECO:0000259" key="15">
    <source>
        <dbReference type="Pfam" id="PF05199"/>
    </source>
</evidence>
<evidence type="ECO:0000259" key="14">
    <source>
        <dbReference type="Pfam" id="PF01494"/>
    </source>
</evidence>
<comment type="subunit">
    <text evidence="4">Homotetramer.</text>
</comment>
<dbReference type="AlphaFoldDB" id="A0A9N9C194"/>
<feature type="region of interest" description="Disordered" evidence="13">
    <location>
        <begin position="1"/>
        <end position="31"/>
    </location>
</feature>
<keyword evidence="7" id="KW-0285">Flavoprotein</keyword>
<keyword evidence="8" id="KW-0274">FAD</keyword>
<evidence type="ECO:0000313" key="17">
    <source>
        <dbReference type="Proteomes" id="UP000789508"/>
    </source>
</evidence>
<dbReference type="SUPFAM" id="SSF51905">
    <property type="entry name" value="FAD/NAD(P)-binding domain"/>
    <property type="match status" value="1"/>
</dbReference>
<protein>
    <recommendedName>
        <fullName evidence="6">Pyranose 2-oxidase</fullName>
        <ecNumber evidence="5">1.1.3.10</ecNumber>
    </recommendedName>
    <alternativeName>
        <fullName evidence="11">FAD-oxidoreductase</fullName>
    </alternativeName>
    <alternativeName>
        <fullName evidence="10">Glucose 2-oxidase</fullName>
    </alternativeName>
    <alternativeName>
        <fullName evidence="12">Pyranose:oxygen 2-oxidoreductase</fullName>
    </alternativeName>
</protein>
<dbReference type="InterPro" id="IPR051473">
    <property type="entry name" value="P2Ox-like"/>
</dbReference>
<evidence type="ECO:0000256" key="1">
    <source>
        <dbReference type="ARBA" id="ARBA00000827"/>
    </source>
</evidence>
<dbReference type="PANTHER" id="PTHR42784:SF1">
    <property type="entry name" value="PYRANOSE 2-OXIDASE"/>
    <property type="match status" value="1"/>
</dbReference>
<evidence type="ECO:0000256" key="12">
    <source>
        <dbReference type="ARBA" id="ARBA00031330"/>
    </source>
</evidence>
<comment type="similarity">
    <text evidence="3">Belongs to the GMC oxidoreductase family.</text>
</comment>
<dbReference type="Pfam" id="PF01494">
    <property type="entry name" value="FAD_binding_3"/>
    <property type="match status" value="1"/>
</dbReference>
<evidence type="ECO:0000256" key="5">
    <source>
        <dbReference type="ARBA" id="ARBA00013082"/>
    </source>
</evidence>
<evidence type="ECO:0000256" key="11">
    <source>
        <dbReference type="ARBA" id="ARBA00031159"/>
    </source>
</evidence>
<dbReference type="NCBIfam" id="TIGR02462">
    <property type="entry name" value="pyranose_ox"/>
    <property type="match status" value="1"/>
</dbReference>
<dbReference type="EC" id="1.1.3.10" evidence="5"/>
<feature type="domain" description="Glucose-methanol-choline oxidoreductase C-terminal" evidence="15">
    <location>
        <begin position="427"/>
        <end position="547"/>
    </location>
</feature>
<sequence length="563" mass="63644">CRLFNMDNNQSDENNESKQEDEEEPEQANRPIRRDVVIVGSGPVGCTYARILVEAGYHVIMVEAGAKESDPPGSHLKNAFRYQRDINSFTSIIKGHLQTLSVPTGGNIYPDTIDQTVELENGTMHLNQNPDQEPKVNLSAAAATYCVGGMGTHWTCSVPRLRGKERFPHLIPDEEMDQLYDEAERYVYHTADPYEGTMLQSTVQEALIKHYNKLGSLPADPKALPLAVRYKKPYNFWTGPYDILLEKNYKDRKFELKDQHLATLLSPSDENPAVIDELIVKDLRRNERIRIKAKVYIICGGAILTPQLLYNSKQRQDTWEIEMPALGKYLCEQTLAFCQIALKKDIVDKMVQDERWSKEVKSHTMKYPDDPIKIPFNTPFPQCWIPYDDERPWHCQVHRDAFSYGRTSLAVDNRLVVDFRYFGRSKPDEKNRVMFSDKYKDMYGMPQPKFEVTTSKEDSATNHDMLIDMTKAALSLGGFLPDSGPQFMAPGTALHITGTVRMGTNTDDSVVDTNLCVHGFSNLYIGSNGVIPTAIAANPTLTSIALAIKSANHIIKKLKENGD</sequence>
<dbReference type="GO" id="GO:0071949">
    <property type="term" value="F:FAD binding"/>
    <property type="evidence" value="ECO:0007669"/>
    <property type="project" value="InterPro"/>
</dbReference>
<dbReference type="OrthoDB" id="2359545at2759"/>
<evidence type="ECO:0000256" key="8">
    <source>
        <dbReference type="ARBA" id="ARBA00022827"/>
    </source>
</evidence>
<evidence type="ECO:0000256" key="4">
    <source>
        <dbReference type="ARBA" id="ARBA00011881"/>
    </source>
</evidence>
<evidence type="ECO:0000256" key="6">
    <source>
        <dbReference type="ARBA" id="ARBA00016408"/>
    </source>
</evidence>
<feature type="domain" description="FAD-binding" evidence="14">
    <location>
        <begin position="35"/>
        <end position="75"/>
    </location>
</feature>
<evidence type="ECO:0000256" key="7">
    <source>
        <dbReference type="ARBA" id="ARBA00022630"/>
    </source>
</evidence>
<proteinExistence type="inferred from homology"/>
<keyword evidence="9" id="KW-0560">Oxidoreductase</keyword>
<evidence type="ECO:0000256" key="9">
    <source>
        <dbReference type="ARBA" id="ARBA00023002"/>
    </source>
</evidence>
<organism evidence="16 17">
    <name type="scientific">Ambispora leptoticha</name>
    <dbReference type="NCBI Taxonomy" id="144679"/>
    <lineage>
        <taxon>Eukaryota</taxon>
        <taxon>Fungi</taxon>
        <taxon>Fungi incertae sedis</taxon>
        <taxon>Mucoromycota</taxon>
        <taxon>Glomeromycotina</taxon>
        <taxon>Glomeromycetes</taxon>
        <taxon>Archaeosporales</taxon>
        <taxon>Ambisporaceae</taxon>
        <taxon>Ambispora</taxon>
    </lineage>
</organism>
<name>A0A9N9C194_9GLOM</name>
<comment type="catalytic activity">
    <reaction evidence="1">
        <text>D-glucose + O2 = 2-dehydro-D-glucose + H2O2</text>
        <dbReference type="Rhea" id="RHEA:10552"/>
        <dbReference type="ChEBI" id="CHEBI:4167"/>
        <dbReference type="ChEBI" id="CHEBI:15379"/>
        <dbReference type="ChEBI" id="CHEBI:16240"/>
        <dbReference type="ChEBI" id="CHEBI:16609"/>
        <dbReference type="EC" id="1.1.3.10"/>
    </reaction>
</comment>
<gene>
    <name evidence="16" type="ORF">ALEPTO_LOCUS7450</name>
</gene>
<dbReference type="PANTHER" id="PTHR42784">
    <property type="entry name" value="PYRANOSE 2-OXIDASE"/>
    <property type="match status" value="1"/>
</dbReference>
<evidence type="ECO:0000256" key="10">
    <source>
        <dbReference type="ARBA" id="ARBA00030508"/>
    </source>
</evidence>
<dbReference type="Proteomes" id="UP000789508">
    <property type="component" value="Unassembled WGS sequence"/>
</dbReference>
<feature type="non-terminal residue" evidence="16">
    <location>
        <position position="563"/>
    </location>
</feature>
<dbReference type="InterPro" id="IPR002938">
    <property type="entry name" value="FAD-bd"/>
</dbReference>
<dbReference type="EMBL" id="CAJVPS010003244">
    <property type="protein sequence ID" value="CAG8585181.1"/>
    <property type="molecule type" value="Genomic_DNA"/>
</dbReference>
<evidence type="ECO:0000256" key="13">
    <source>
        <dbReference type="SAM" id="MobiDB-lite"/>
    </source>
</evidence>
<dbReference type="SUPFAM" id="SSF54373">
    <property type="entry name" value="FAD-linked reductases, C-terminal domain"/>
    <property type="match status" value="1"/>
</dbReference>
<comment type="caution">
    <text evidence="16">The sequence shown here is derived from an EMBL/GenBank/DDBJ whole genome shotgun (WGS) entry which is preliminary data.</text>
</comment>
<dbReference type="InterPro" id="IPR036188">
    <property type="entry name" value="FAD/NAD-bd_sf"/>
</dbReference>
<dbReference type="Pfam" id="PF05199">
    <property type="entry name" value="GMC_oxred_C"/>
    <property type="match status" value="1"/>
</dbReference>
<accession>A0A9N9C194</accession>
<keyword evidence="17" id="KW-1185">Reference proteome</keyword>
<evidence type="ECO:0000256" key="2">
    <source>
        <dbReference type="ARBA" id="ARBA00001974"/>
    </source>
</evidence>
<dbReference type="Gene3D" id="3.50.50.60">
    <property type="entry name" value="FAD/NAD(P)-binding domain"/>
    <property type="match status" value="2"/>
</dbReference>